<organism evidence="9 10">
    <name type="scientific">Mycoemilia scoparia</name>
    <dbReference type="NCBI Taxonomy" id="417184"/>
    <lineage>
        <taxon>Eukaryota</taxon>
        <taxon>Fungi</taxon>
        <taxon>Fungi incertae sedis</taxon>
        <taxon>Zoopagomycota</taxon>
        <taxon>Kickxellomycotina</taxon>
        <taxon>Kickxellomycetes</taxon>
        <taxon>Kickxellales</taxon>
        <taxon>Kickxellaceae</taxon>
        <taxon>Mycoemilia</taxon>
    </lineage>
</organism>
<feature type="region of interest" description="Disordered" evidence="8">
    <location>
        <begin position="173"/>
        <end position="259"/>
    </location>
</feature>
<sequence length="259" mass="29893">MGETYVGRSQERTKSSTRPSKKKTREAPPPPKSLSETKKRLRSTLRLLNKPNLPSNQKVELERQVKALEILKTQFESGNDERTNAKKYHKVKFFDRQKVLRKIKKLEKSFKESENDDSKENELHKLFVKLNYTLFYPNTDKYIALYPTVEITDAERKEAIMEKQKEILESIEDAMNKGTLPKDSRQKSTEERGTLRKDAKRKRREALALYANKTAGVTSDGHNQPESDAESEDDFFESDPKKPKGSNEESDDSSDDSSD</sequence>
<dbReference type="OrthoDB" id="47732at2759"/>
<evidence type="ECO:0000256" key="3">
    <source>
        <dbReference type="ARBA" id="ARBA00018689"/>
    </source>
</evidence>
<gene>
    <name evidence="9" type="primary">EFG1</name>
    <name evidence="9" type="ORF">H4219_001142</name>
</gene>
<dbReference type="GO" id="GO:0000462">
    <property type="term" value="P:maturation of SSU-rRNA from tricistronic rRNA transcript (SSU-rRNA, 5.8S rRNA, LSU-rRNA)"/>
    <property type="evidence" value="ECO:0007669"/>
    <property type="project" value="TreeGrafter"/>
</dbReference>
<feature type="compositionally biased region" description="Polar residues" evidence="8">
    <location>
        <begin position="215"/>
        <end position="224"/>
    </location>
</feature>
<evidence type="ECO:0000256" key="7">
    <source>
        <dbReference type="ARBA" id="ARBA00023242"/>
    </source>
</evidence>
<name>A0A9W8A475_9FUNG</name>
<dbReference type="Proteomes" id="UP001150538">
    <property type="component" value="Unassembled WGS sequence"/>
</dbReference>
<feature type="compositionally biased region" description="Acidic residues" evidence="8">
    <location>
        <begin position="248"/>
        <end position="259"/>
    </location>
</feature>
<feature type="compositionally biased region" description="Basic and acidic residues" evidence="8">
    <location>
        <begin position="180"/>
        <end position="197"/>
    </location>
</feature>
<evidence type="ECO:0000256" key="8">
    <source>
        <dbReference type="SAM" id="MobiDB-lite"/>
    </source>
</evidence>
<dbReference type="PANTHER" id="PTHR33911:SF1">
    <property type="entry name" value="RRNA-PROCESSING PROTEIN EFG1"/>
    <property type="match status" value="1"/>
</dbReference>
<feature type="compositionally biased region" description="Basic and acidic residues" evidence="8">
    <location>
        <begin position="238"/>
        <end position="247"/>
    </location>
</feature>
<evidence type="ECO:0000313" key="10">
    <source>
        <dbReference type="Proteomes" id="UP001150538"/>
    </source>
</evidence>
<comment type="caution">
    <text evidence="9">The sequence shown here is derived from an EMBL/GenBank/DDBJ whole genome shotgun (WGS) entry which is preliminary data.</text>
</comment>
<feature type="region of interest" description="Disordered" evidence="8">
    <location>
        <begin position="1"/>
        <end position="59"/>
    </location>
</feature>
<comment type="subcellular location">
    <subcellularLocation>
        <location evidence="1">Nucleus</location>
        <location evidence="1">Nucleolus</location>
    </subcellularLocation>
</comment>
<reference evidence="9" key="1">
    <citation type="submission" date="2022-07" db="EMBL/GenBank/DDBJ databases">
        <title>Phylogenomic reconstructions and comparative analyses of Kickxellomycotina fungi.</title>
        <authorList>
            <person name="Reynolds N.K."/>
            <person name="Stajich J.E."/>
            <person name="Barry K."/>
            <person name="Grigoriev I.V."/>
            <person name="Crous P."/>
            <person name="Smith M.E."/>
        </authorList>
    </citation>
    <scope>NUCLEOTIDE SEQUENCE</scope>
    <source>
        <strain evidence="9">NBRC 100468</strain>
    </source>
</reference>
<proteinExistence type="inferred from homology"/>
<dbReference type="GO" id="GO:0005730">
    <property type="term" value="C:nucleolus"/>
    <property type="evidence" value="ECO:0007669"/>
    <property type="project" value="UniProtKB-SubCell"/>
</dbReference>
<evidence type="ECO:0000256" key="6">
    <source>
        <dbReference type="ARBA" id="ARBA00023054"/>
    </source>
</evidence>
<dbReference type="PANTHER" id="PTHR33911">
    <property type="entry name" value="RRNA-PROCESSING PROTEIN EFG1"/>
    <property type="match status" value="1"/>
</dbReference>
<evidence type="ECO:0000256" key="2">
    <source>
        <dbReference type="ARBA" id="ARBA00006916"/>
    </source>
</evidence>
<keyword evidence="7" id="KW-0539">Nucleus</keyword>
<feature type="compositionally biased region" description="Acidic residues" evidence="8">
    <location>
        <begin position="227"/>
        <end position="237"/>
    </location>
</feature>
<dbReference type="AlphaFoldDB" id="A0A9W8A475"/>
<dbReference type="EMBL" id="JANBPU010000010">
    <property type="protein sequence ID" value="KAJ1920743.1"/>
    <property type="molecule type" value="Genomic_DNA"/>
</dbReference>
<evidence type="ECO:0000256" key="5">
    <source>
        <dbReference type="ARBA" id="ARBA00022552"/>
    </source>
</evidence>
<evidence type="ECO:0000256" key="4">
    <source>
        <dbReference type="ARBA" id="ARBA00019827"/>
    </source>
</evidence>
<dbReference type="InterPro" id="IPR050786">
    <property type="entry name" value="EFG1_rRNA-proc"/>
</dbReference>
<evidence type="ECO:0000313" key="9">
    <source>
        <dbReference type="EMBL" id="KAJ1920743.1"/>
    </source>
</evidence>
<dbReference type="InterPro" id="IPR019310">
    <property type="entry name" value="Efg1"/>
</dbReference>
<dbReference type="Pfam" id="PF10153">
    <property type="entry name" value="Efg1"/>
    <property type="match status" value="1"/>
</dbReference>
<keyword evidence="6" id="KW-0175">Coiled coil</keyword>
<comment type="similarity">
    <text evidence="2">Belongs to the EFG1 family.</text>
</comment>
<keyword evidence="10" id="KW-1185">Reference proteome</keyword>
<protein>
    <recommendedName>
        <fullName evidence="3">rRNA-processing protein EFG1</fullName>
    </recommendedName>
    <alternativeName>
        <fullName evidence="4">rRNA-processing protein efg1</fullName>
    </alternativeName>
</protein>
<accession>A0A9W8A475</accession>
<dbReference type="GO" id="GO:0030688">
    <property type="term" value="C:preribosome, small subunit precursor"/>
    <property type="evidence" value="ECO:0007669"/>
    <property type="project" value="TreeGrafter"/>
</dbReference>
<keyword evidence="5" id="KW-0698">rRNA processing</keyword>
<evidence type="ECO:0000256" key="1">
    <source>
        <dbReference type="ARBA" id="ARBA00004604"/>
    </source>
</evidence>